<dbReference type="Proteomes" id="UP001143543">
    <property type="component" value="Unassembled WGS sequence"/>
</dbReference>
<protein>
    <recommendedName>
        <fullName evidence="1">Carbohydrate-binding domain-containing protein</fullName>
    </recommendedName>
</protein>
<accession>A0ABQ5MN41</accession>
<keyword evidence="3" id="KW-1185">Reference proteome</keyword>
<dbReference type="Gene3D" id="2.60.40.1190">
    <property type="match status" value="1"/>
</dbReference>
<dbReference type="CDD" id="cd00241">
    <property type="entry name" value="DOMON_like"/>
    <property type="match status" value="1"/>
</dbReference>
<comment type="caution">
    <text evidence="2">The sequence shown here is derived from an EMBL/GenBank/DDBJ whole genome shotgun (WGS) entry which is preliminary data.</text>
</comment>
<dbReference type="RefSeq" id="WP_281766460.1">
    <property type="nucleotide sequence ID" value="NZ_BRVO01000005.1"/>
</dbReference>
<gene>
    <name evidence="2" type="ORF">Y10_31900</name>
</gene>
<feature type="domain" description="Carbohydrate-binding" evidence="1">
    <location>
        <begin position="39"/>
        <end position="243"/>
    </location>
</feature>
<organism evidence="2 3">
    <name type="scientific">Neptunitalea lumnitzerae</name>
    <dbReference type="NCBI Taxonomy" id="2965509"/>
    <lineage>
        <taxon>Bacteria</taxon>
        <taxon>Pseudomonadati</taxon>
        <taxon>Bacteroidota</taxon>
        <taxon>Flavobacteriia</taxon>
        <taxon>Flavobacteriales</taxon>
        <taxon>Flavobacteriaceae</taxon>
        <taxon>Neptunitalea</taxon>
    </lineage>
</organism>
<evidence type="ECO:0000313" key="2">
    <source>
        <dbReference type="EMBL" id="GLB50822.1"/>
    </source>
</evidence>
<dbReference type="PROSITE" id="PS51257">
    <property type="entry name" value="PROKAR_LIPOPROTEIN"/>
    <property type="match status" value="1"/>
</dbReference>
<name>A0ABQ5MN41_9FLAO</name>
<evidence type="ECO:0000313" key="3">
    <source>
        <dbReference type="Proteomes" id="UP001143543"/>
    </source>
</evidence>
<dbReference type="InterPro" id="IPR010502">
    <property type="entry name" value="Carb-bd_dom_fam9"/>
</dbReference>
<dbReference type="SUPFAM" id="SSF49344">
    <property type="entry name" value="CBD9-like"/>
    <property type="match status" value="1"/>
</dbReference>
<proteinExistence type="predicted"/>
<reference evidence="2" key="1">
    <citation type="submission" date="2022-07" db="EMBL/GenBank/DDBJ databases">
        <title>Taxonomy of Novel Oxalotrophic and Methylotrophic Bacteria.</title>
        <authorList>
            <person name="Sahin N."/>
            <person name="Tani A."/>
        </authorList>
    </citation>
    <scope>NUCLEOTIDE SEQUENCE</scope>
    <source>
        <strain evidence="2">Y10</strain>
    </source>
</reference>
<dbReference type="EMBL" id="BRVO01000005">
    <property type="protein sequence ID" value="GLB50822.1"/>
    <property type="molecule type" value="Genomic_DNA"/>
</dbReference>
<evidence type="ECO:0000259" key="1">
    <source>
        <dbReference type="Pfam" id="PF06452"/>
    </source>
</evidence>
<dbReference type="Pfam" id="PF06452">
    <property type="entry name" value="CBM9_1"/>
    <property type="match status" value="1"/>
</dbReference>
<sequence length="244" mass="28213">MKKIFFSIFLVASLISCQKKTKETKQLITVKKAVETPIVDGEGTDKCWMQTNWLPLDQRWIGPPYSDDDFSGKYKITWDDEALYLLVQIHDDVLFDQYKDPKKLWWDDDCVEVFVDENNSGGEHQYNHNAFAYHVALDGNVMDIGPGEIPHLYNEHLVSKRITNGKISTWELKVYLYDNTYVDGEENSPVTLHKDKEVGFALAYCDNDHSKERENFIGSIYVEGEDKNQGWINADIFGTLLLKE</sequence>